<comment type="caution">
    <text evidence="12">The sequence shown here is derived from an EMBL/GenBank/DDBJ whole genome shotgun (WGS) entry which is preliminary data.</text>
</comment>
<name>A0ABV1ES19_9FIRM</name>
<comment type="catalytic activity">
    <reaction evidence="9 10">
        <text>dTMP + ATP = dTDP + ADP</text>
        <dbReference type="Rhea" id="RHEA:13517"/>
        <dbReference type="ChEBI" id="CHEBI:30616"/>
        <dbReference type="ChEBI" id="CHEBI:58369"/>
        <dbReference type="ChEBI" id="CHEBI:63528"/>
        <dbReference type="ChEBI" id="CHEBI:456216"/>
        <dbReference type="EC" id="2.7.4.9"/>
    </reaction>
</comment>
<evidence type="ECO:0000256" key="10">
    <source>
        <dbReference type="HAMAP-Rule" id="MF_00165"/>
    </source>
</evidence>
<dbReference type="RefSeq" id="WP_349141245.1">
    <property type="nucleotide sequence ID" value="NZ_JBBMFT010000013.1"/>
</dbReference>
<dbReference type="CDD" id="cd01672">
    <property type="entry name" value="TMPK"/>
    <property type="match status" value="1"/>
</dbReference>
<keyword evidence="4 10" id="KW-0808">Transferase</keyword>
<feature type="binding site" evidence="10">
    <location>
        <begin position="10"/>
        <end position="17"/>
    </location>
    <ligand>
        <name>ATP</name>
        <dbReference type="ChEBI" id="CHEBI:30616"/>
    </ligand>
</feature>
<dbReference type="Pfam" id="PF02223">
    <property type="entry name" value="Thymidylate_kin"/>
    <property type="match status" value="1"/>
</dbReference>
<evidence type="ECO:0000256" key="2">
    <source>
        <dbReference type="ARBA" id="ARBA00012980"/>
    </source>
</evidence>
<comment type="similarity">
    <text evidence="1 10">Belongs to the thymidylate kinase family.</text>
</comment>
<evidence type="ECO:0000256" key="3">
    <source>
        <dbReference type="ARBA" id="ARBA00017144"/>
    </source>
</evidence>
<keyword evidence="8 10" id="KW-0067">ATP-binding</keyword>
<evidence type="ECO:0000259" key="11">
    <source>
        <dbReference type="Pfam" id="PF02223"/>
    </source>
</evidence>
<reference evidence="12 13" key="1">
    <citation type="submission" date="2024-03" db="EMBL/GenBank/DDBJ databases">
        <title>Human intestinal bacterial collection.</title>
        <authorList>
            <person name="Pauvert C."/>
            <person name="Hitch T.C.A."/>
            <person name="Clavel T."/>
        </authorList>
    </citation>
    <scope>NUCLEOTIDE SEQUENCE [LARGE SCALE GENOMIC DNA]</scope>
    <source>
        <strain evidence="12 13">CLA-AP-H34</strain>
    </source>
</reference>
<evidence type="ECO:0000256" key="8">
    <source>
        <dbReference type="ARBA" id="ARBA00022840"/>
    </source>
</evidence>
<dbReference type="GO" id="GO:0016301">
    <property type="term" value="F:kinase activity"/>
    <property type="evidence" value="ECO:0007669"/>
    <property type="project" value="UniProtKB-KW"/>
</dbReference>
<keyword evidence="13" id="KW-1185">Reference proteome</keyword>
<sequence>MAGKLIVFEGTDGSGKSTQFRLLCQRMQAEQHPFQRLIFPQYDQPSSALLRMYLGGAFGSHPSDVNAYAASTFYAVDRYASWKQVWGDYYRNGGLILSDRYTTSNAVHQAGKLPQEEWEGFFQWLFDFECGKLGLPYPDLVIYLDMPTEQAVELLRSREAATHTTGDIHEVDTAYLAHCRTVALRAAECLGWVKIPCVDGEGRLRSVDEIHSDIWARVAPIIST</sequence>
<dbReference type="SUPFAM" id="SSF52540">
    <property type="entry name" value="P-loop containing nucleoside triphosphate hydrolases"/>
    <property type="match status" value="1"/>
</dbReference>
<dbReference type="EC" id="2.7.4.9" evidence="2 10"/>
<keyword evidence="7 10" id="KW-0418">Kinase</keyword>
<dbReference type="HAMAP" id="MF_00165">
    <property type="entry name" value="Thymidylate_kinase"/>
    <property type="match status" value="1"/>
</dbReference>
<keyword evidence="6 10" id="KW-0547">Nucleotide-binding</keyword>
<feature type="domain" description="Thymidylate kinase-like" evidence="11">
    <location>
        <begin position="8"/>
        <end position="188"/>
    </location>
</feature>
<proteinExistence type="inferred from homology"/>
<organism evidence="12 13">
    <name type="scientific">Flavonifractor hominis</name>
    <dbReference type="NCBI Taxonomy" id="3133178"/>
    <lineage>
        <taxon>Bacteria</taxon>
        <taxon>Bacillati</taxon>
        <taxon>Bacillota</taxon>
        <taxon>Clostridia</taxon>
        <taxon>Eubacteriales</taxon>
        <taxon>Oscillospiraceae</taxon>
        <taxon>Flavonifractor</taxon>
    </lineage>
</organism>
<dbReference type="InterPro" id="IPR018094">
    <property type="entry name" value="Thymidylate_kinase"/>
</dbReference>
<evidence type="ECO:0000313" key="12">
    <source>
        <dbReference type="EMBL" id="MEQ2457400.1"/>
    </source>
</evidence>
<keyword evidence="5 10" id="KW-0545">Nucleotide biosynthesis</keyword>
<dbReference type="InterPro" id="IPR039430">
    <property type="entry name" value="Thymidylate_kin-like_dom"/>
</dbReference>
<protein>
    <recommendedName>
        <fullName evidence="3 10">Thymidylate kinase</fullName>
        <ecNumber evidence="2 10">2.7.4.9</ecNumber>
    </recommendedName>
    <alternativeName>
        <fullName evidence="10">dTMP kinase</fullName>
    </alternativeName>
</protein>
<dbReference type="PANTHER" id="PTHR10344">
    <property type="entry name" value="THYMIDYLATE KINASE"/>
    <property type="match status" value="1"/>
</dbReference>
<comment type="function">
    <text evidence="10">Phosphorylation of dTMP to form dTDP in both de novo and salvage pathways of dTTP synthesis.</text>
</comment>
<evidence type="ECO:0000256" key="6">
    <source>
        <dbReference type="ARBA" id="ARBA00022741"/>
    </source>
</evidence>
<evidence type="ECO:0000256" key="1">
    <source>
        <dbReference type="ARBA" id="ARBA00009776"/>
    </source>
</evidence>
<dbReference type="Proteomes" id="UP001440599">
    <property type="component" value="Unassembled WGS sequence"/>
</dbReference>
<evidence type="ECO:0000256" key="9">
    <source>
        <dbReference type="ARBA" id="ARBA00048743"/>
    </source>
</evidence>
<evidence type="ECO:0000313" key="13">
    <source>
        <dbReference type="Proteomes" id="UP001440599"/>
    </source>
</evidence>
<dbReference type="PANTHER" id="PTHR10344:SF4">
    <property type="entry name" value="UMP-CMP KINASE 2, MITOCHONDRIAL"/>
    <property type="match status" value="1"/>
</dbReference>
<dbReference type="InterPro" id="IPR027417">
    <property type="entry name" value="P-loop_NTPase"/>
</dbReference>
<evidence type="ECO:0000256" key="7">
    <source>
        <dbReference type="ARBA" id="ARBA00022777"/>
    </source>
</evidence>
<evidence type="ECO:0000256" key="5">
    <source>
        <dbReference type="ARBA" id="ARBA00022727"/>
    </source>
</evidence>
<evidence type="ECO:0000256" key="4">
    <source>
        <dbReference type="ARBA" id="ARBA00022679"/>
    </source>
</evidence>
<dbReference type="Gene3D" id="3.40.50.300">
    <property type="entry name" value="P-loop containing nucleotide triphosphate hydrolases"/>
    <property type="match status" value="1"/>
</dbReference>
<accession>A0ABV1ES19</accession>
<gene>
    <name evidence="10" type="primary">tmk</name>
    <name evidence="12" type="ORF">WMO45_12805</name>
</gene>
<dbReference type="EMBL" id="JBBMFT010000013">
    <property type="protein sequence ID" value="MEQ2457400.1"/>
    <property type="molecule type" value="Genomic_DNA"/>
</dbReference>